<keyword evidence="7" id="KW-1185">Reference proteome</keyword>
<evidence type="ECO:0000259" key="4">
    <source>
        <dbReference type="PROSITE" id="PS51304"/>
    </source>
</evidence>
<dbReference type="AlphaFoldDB" id="A0A835NRG2"/>
<gene>
    <name evidence="6" type="ORF">IHE44_0012283</name>
    <name evidence="5" type="ORF">IHE44_012151</name>
</gene>
<sequence length="300" mass="33174">MVDHFPPRRLGNVMQQVVVDEPPLALCLMRVTQMDSACLKNSCKSSELSNLPGISAGSREKHTESESYSLAVPVRDGDSDSSQLVSCCVMGNGPLELPPPTAVENFGSSGVPKVSSPSDVGSTYPRIRESICTGLVSDHMEAQLCRRRKSPVLAELLPGFPLLFPLANKRGGNIEILNLDMKPGNTLKVKGKIPADTLGFSINLGSNSRDLAFHFSPRFNESVIVCNSKCSDCWQTEHRDRHLSFYRGSTVKFFIEMLSDKFRVKLPDGHEVYFPNRHGYRKINYISIHGGLKMISFKLS</sequence>
<protein>
    <recommendedName>
        <fullName evidence="2">Galectin</fullName>
    </recommendedName>
</protein>
<dbReference type="OrthoDB" id="8918229at2759"/>
<dbReference type="InterPro" id="IPR001079">
    <property type="entry name" value="Galectin_CRD"/>
</dbReference>
<dbReference type="PANTHER" id="PTHR11346">
    <property type="entry name" value="GALECTIN"/>
    <property type="match status" value="1"/>
</dbReference>
<evidence type="ECO:0000313" key="6">
    <source>
        <dbReference type="EMBL" id="KAI1239171.1"/>
    </source>
</evidence>
<name>A0A835NRG2_9PASS</name>
<evidence type="ECO:0000313" key="5">
    <source>
        <dbReference type="EMBL" id="KAG0120637.1"/>
    </source>
</evidence>
<organism evidence="5">
    <name type="scientific">Lamprotornis superbus</name>
    <dbReference type="NCBI Taxonomy" id="245042"/>
    <lineage>
        <taxon>Eukaryota</taxon>
        <taxon>Metazoa</taxon>
        <taxon>Chordata</taxon>
        <taxon>Craniata</taxon>
        <taxon>Vertebrata</taxon>
        <taxon>Euteleostomi</taxon>
        <taxon>Archelosauria</taxon>
        <taxon>Archosauria</taxon>
        <taxon>Dinosauria</taxon>
        <taxon>Saurischia</taxon>
        <taxon>Theropoda</taxon>
        <taxon>Coelurosauria</taxon>
        <taxon>Aves</taxon>
        <taxon>Neognathae</taxon>
        <taxon>Neoaves</taxon>
        <taxon>Telluraves</taxon>
        <taxon>Australaves</taxon>
        <taxon>Passeriformes</taxon>
        <taxon>Sturnidae</taxon>
        <taxon>Lamprotornis</taxon>
    </lineage>
</organism>
<dbReference type="FunFam" id="2.60.120.200:FF:000021">
    <property type="entry name" value="Galectin"/>
    <property type="match status" value="1"/>
</dbReference>
<dbReference type="SMART" id="SM00276">
    <property type="entry name" value="GLECT"/>
    <property type="match status" value="1"/>
</dbReference>
<dbReference type="SMART" id="SM00908">
    <property type="entry name" value="Gal-bind_lectin"/>
    <property type="match status" value="1"/>
</dbReference>
<feature type="domain" description="Galectin" evidence="4">
    <location>
        <begin position="173"/>
        <end position="300"/>
    </location>
</feature>
<keyword evidence="1 2" id="KW-0430">Lectin</keyword>
<dbReference type="EMBL" id="JADDUC010000060">
    <property type="protein sequence ID" value="KAG0120637.1"/>
    <property type="molecule type" value="Genomic_DNA"/>
</dbReference>
<dbReference type="Pfam" id="PF00337">
    <property type="entry name" value="Gal-bind_lectin"/>
    <property type="match status" value="1"/>
</dbReference>
<reference evidence="6 7" key="2">
    <citation type="journal article" date="2021" name="J. Hered.">
        <title>Feather Gene Expression Elucidates the Developmental Basis of Plumage Iridescence in African Starlings.</title>
        <authorList>
            <person name="Rubenstein D.R."/>
            <person name="Corvelo A."/>
            <person name="MacManes M.D."/>
            <person name="Maia R."/>
            <person name="Narzisi G."/>
            <person name="Rousaki A."/>
            <person name="Vandenabeele P."/>
            <person name="Shawkey M.D."/>
            <person name="Solomon J."/>
        </authorList>
    </citation>
    <scope>NUCLEOTIDE SEQUENCE [LARGE SCALE GENOMIC DNA]</scope>
    <source>
        <strain evidence="6">SS15</strain>
    </source>
</reference>
<reference evidence="6" key="3">
    <citation type="submission" date="2022-01" db="EMBL/GenBank/DDBJ databases">
        <authorList>
            <person name="Rubenstein D.R."/>
        </authorList>
    </citation>
    <scope>NUCLEOTIDE SEQUENCE</scope>
    <source>
        <strain evidence="6">SS15</strain>
        <tissue evidence="6">Liver</tissue>
    </source>
</reference>
<dbReference type="PROSITE" id="PS51304">
    <property type="entry name" value="GALECTIN"/>
    <property type="match status" value="1"/>
</dbReference>
<dbReference type="CDD" id="cd00070">
    <property type="entry name" value="GLECT"/>
    <property type="match status" value="1"/>
</dbReference>
<dbReference type="Gene3D" id="2.60.120.200">
    <property type="match status" value="1"/>
</dbReference>
<dbReference type="InterPro" id="IPR013320">
    <property type="entry name" value="ConA-like_dom_sf"/>
</dbReference>
<dbReference type="InterPro" id="IPR044156">
    <property type="entry name" value="Galectin-like"/>
</dbReference>
<evidence type="ECO:0000313" key="7">
    <source>
        <dbReference type="Proteomes" id="UP000618051"/>
    </source>
</evidence>
<dbReference type="PANTHER" id="PTHR11346:SF104">
    <property type="entry name" value="GALECTIN-2"/>
    <property type="match status" value="1"/>
</dbReference>
<accession>A0A835NRG2</accession>
<evidence type="ECO:0000256" key="2">
    <source>
        <dbReference type="RuleBase" id="RU102079"/>
    </source>
</evidence>
<dbReference type="EMBL" id="JADDUC020000005">
    <property type="protein sequence ID" value="KAI1239171.1"/>
    <property type="molecule type" value="Genomic_DNA"/>
</dbReference>
<dbReference type="Proteomes" id="UP000618051">
    <property type="component" value="Unassembled WGS sequence"/>
</dbReference>
<evidence type="ECO:0000256" key="3">
    <source>
        <dbReference type="SAM" id="MobiDB-lite"/>
    </source>
</evidence>
<dbReference type="SUPFAM" id="SSF49899">
    <property type="entry name" value="Concanavalin A-like lectins/glucanases"/>
    <property type="match status" value="1"/>
</dbReference>
<comment type="caution">
    <text evidence="5">The sequence shown here is derived from an EMBL/GenBank/DDBJ whole genome shotgun (WGS) entry which is preliminary data.</text>
</comment>
<feature type="region of interest" description="Disordered" evidence="3">
    <location>
        <begin position="44"/>
        <end position="67"/>
    </location>
</feature>
<reference evidence="5" key="1">
    <citation type="submission" date="2020-10" db="EMBL/GenBank/DDBJ databases">
        <title>Feather gene expression reveals the developmental basis of iridescence in African starlings.</title>
        <authorList>
            <person name="Rubenstein D.R."/>
        </authorList>
    </citation>
    <scope>NUCLEOTIDE SEQUENCE</scope>
    <source>
        <strain evidence="5">SS15</strain>
        <tissue evidence="5">Liver</tissue>
    </source>
</reference>
<proteinExistence type="predicted"/>
<evidence type="ECO:0000256" key="1">
    <source>
        <dbReference type="ARBA" id="ARBA00022734"/>
    </source>
</evidence>
<dbReference type="GO" id="GO:0030246">
    <property type="term" value="F:carbohydrate binding"/>
    <property type="evidence" value="ECO:0007669"/>
    <property type="project" value="UniProtKB-UniRule"/>
</dbReference>